<proteinExistence type="predicted"/>
<protein>
    <submittedName>
        <fullName evidence="3">Uncharacterized protein</fullName>
    </submittedName>
</protein>
<feature type="region of interest" description="Disordered" evidence="1">
    <location>
        <begin position="546"/>
        <end position="677"/>
    </location>
</feature>
<comment type="caution">
    <text evidence="3">The sequence shown here is derived from an EMBL/GenBank/DDBJ whole genome shotgun (WGS) entry which is preliminary data.</text>
</comment>
<keyword evidence="4" id="KW-1185">Reference proteome</keyword>
<name>A0A8J3B8S1_9ACTN</name>
<feature type="transmembrane region" description="Helical" evidence="2">
    <location>
        <begin position="15"/>
        <end position="34"/>
    </location>
</feature>
<dbReference type="EMBL" id="BMQB01000006">
    <property type="protein sequence ID" value="GGJ97419.1"/>
    <property type="molecule type" value="Genomic_DNA"/>
</dbReference>
<keyword evidence="2" id="KW-0472">Membrane</keyword>
<feature type="compositionally biased region" description="Basic and acidic residues" evidence="1">
    <location>
        <begin position="546"/>
        <end position="556"/>
    </location>
</feature>
<feature type="compositionally biased region" description="Polar residues" evidence="1">
    <location>
        <begin position="259"/>
        <end position="269"/>
    </location>
</feature>
<feature type="region of interest" description="Disordered" evidence="1">
    <location>
        <begin position="402"/>
        <end position="531"/>
    </location>
</feature>
<dbReference type="RefSeq" id="WP_189170713.1">
    <property type="nucleotide sequence ID" value="NZ_BMQB01000006.1"/>
</dbReference>
<feature type="compositionally biased region" description="Basic and acidic residues" evidence="1">
    <location>
        <begin position="479"/>
        <end position="515"/>
    </location>
</feature>
<dbReference type="AlphaFoldDB" id="A0A8J3B8S1"/>
<reference evidence="3" key="2">
    <citation type="submission" date="2020-09" db="EMBL/GenBank/DDBJ databases">
        <authorList>
            <person name="Sun Q."/>
            <person name="Ohkuma M."/>
        </authorList>
    </citation>
    <scope>NUCLEOTIDE SEQUENCE</scope>
    <source>
        <strain evidence="3">JCM 3090</strain>
    </source>
</reference>
<feature type="compositionally biased region" description="Basic and acidic residues" evidence="1">
    <location>
        <begin position="406"/>
        <end position="467"/>
    </location>
</feature>
<feature type="compositionally biased region" description="Low complexity" evidence="1">
    <location>
        <begin position="468"/>
        <end position="478"/>
    </location>
</feature>
<keyword evidence="2" id="KW-0812">Transmembrane</keyword>
<feature type="compositionally biased region" description="Basic and acidic residues" evidence="1">
    <location>
        <begin position="623"/>
        <end position="645"/>
    </location>
</feature>
<feature type="transmembrane region" description="Helical" evidence="2">
    <location>
        <begin position="40"/>
        <end position="60"/>
    </location>
</feature>
<feature type="compositionally biased region" description="Basic and acidic residues" evidence="1">
    <location>
        <begin position="245"/>
        <end position="258"/>
    </location>
</feature>
<evidence type="ECO:0000313" key="3">
    <source>
        <dbReference type="EMBL" id="GGJ97419.1"/>
    </source>
</evidence>
<feature type="compositionally biased region" description="Basic and acidic residues" evidence="1">
    <location>
        <begin position="177"/>
        <end position="187"/>
    </location>
</feature>
<keyword evidence="2" id="KW-1133">Transmembrane helix</keyword>
<evidence type="ECO:0000256" key="2">
    <source>
        <dbReference type="SAM" id="Phobius"/>
    </source>
</evidence>
<dbReference type="Proteomes" id="UP000649739">
    <property type="component" value="Unassembled WGS sequence"/>
</dbReference>
<gene>
    <name evidence="3" type="ORF">GCM10010123_29320</name>
</gene>
<feature type="region of interest" description="Disordered" evidence="1">
    <location>
        <begin position="175"/>
        <end position="290"/>
    </location>
</feature>
<reference evidence="3" key="1">
    <citation type="journal article" date="2014" name="Int. J. Syst. Evol. Microbiol.">
        <title>Complete genome sequence of Corynebacterium casei LMG S-19264T (=DSM 44701T), isolated from a smear-ripened cheese.</title>
        <authorList>
            <consortium name="US DOE Joint Genome Institute (JGI-PGF)"/>
            <person name="Walter F."/>
            <person name="Albersmeier A."/>
            <person name="Kalinowski J."/>
            <person name="Ruckert C."/>
        </authorList>
    </citation>
    <scope>NUCLEOTIDE SEQUENCE</scope>
    <source>
        <strain evidence="3">JCM 3090</strain>
    </source>
</reference>
<evidence type="ECO:0000256" key="1">
    <source>
        <dbReference type="SAM" id="MobiDB-lite"/>
    </source>
</evidence>
<organism evidence="3 4">
    <name type="scientific">Pilimelia anulata</name>
    <dbReference type="NCBI Taxonomy" id="53371"/>
    <lineage>
        <taxon>Bacteria</taxon>
        <taxon>Bacillati</taxon>
        <taxon>Actinomycetota</taxon>
        <taxon>Actinomycetes</taxon>
        <taxon>Micromonosporales</taxon>
        <taxon>Micromonosporaceae</taxon>
        <taxon>Pilimelia</taxon>
    </lineage>
</organism>
<feature type="compositionally biased region" description="Basic and acidic residues" evidence="1">
    <location>
        <begin position="566"/>
        <end position="604"/>
    </location>
</feature>
<evidence type="ECO:0000313" key="4">
    <source>
        <dbReference type="Proteomes" id="UP000649739"/>
    </source>
</evidence>
<accession>A0A8J3B8S1</accession>
<sequence>MPSVDPASVRGARSLLFWGGVVAAPVAALMILFADGDGGLRIAAVVAVLAVVVIGLSGTLRGGMASLDRVEEAIFDESDALREDLREDIKTAVRAVHKSLVEKQHGSAGEVADLRARITHLETGPPAAAPEPPPQARADRPGDDQPESEQPRYEVPAMIEQQRDGDWQYANDLQGSARRDPVNDRGRSGAAGSRWAETDGRGRPRYGAGYADERDGRWTAEQQWPAERADRGWTGQPADQQRWAADPRADQSRTDQSRADQSWTDQSWAEQPAAPRWTEPPADPRRAADARYADAARWAAEEPAGTRYVPGRTDRAGYGAEAARAAAGHPAAEGWVAGYPDGGYGSAATDGYADPRAALPEGYADPRAAAATDGYADPRAAAATGGYADLQAARTDGYGIPAVTHAADERWPDPRADRRWADDRYTDPRGADPRQPDARHADPRHADPRPAEHRRAEARPADPRYADQRPAADQPADQRWTEPADARYADRAEPAEGRYADRAEPAEGRYAERADAAGYAEPTRYGAARHRAQRYEELSRYTERAAARHAEEEATRYAETAGNPRWTEDRHAEERFAGRYADARYEQRPETRWAEPRGESRWTDARNVQRPAESRSAGSRYAEQSRHAEEARIAEARAAEARAAERSVPSAHNRRDRYADAAARPAGAQPSYRDEARGYAAQGYRAGETW</sequence>
<feature type="region of interest" description="Disordered" evidence="1">
    <location>
        <begin position="123"/>
        <end position="151"/>
    </location>
</feature>